<dbReference type="EMBL" id="FNYC01000010">
    <property type="protein sequence ID" value="SEJ50691.1"/>
    <property type="molecule type" value="Genomic_DNA"/>
</dbReference>
<protein>
    <submittedName>
        <fullName evidence="2">Carboxypeptidase regulatory-like domain-containing protein</fullName>
    </submittedName>
</protein>
<dbReference type="RefSeq" id="WP_245747338.1">
    <property type="nucleotide sequence ID" value="NZ_FNYC01000010.1"/>
</dbReference>
<organism evidence="2 3">
    <name type="scientific">Frateuria terrea</name>
    <dbReference type="NCBI Taxonomy" id="529704"/>
    <lineage>
        <taxon>Bacteria</taxon>
        <taxon>Pseudomonadati</taxon>
        <taxon>Pseudomonadota</taxon>
        <taxon>Gammaproteobacteria</taxon>
        <taxon>Lysobacterales</taxon>
        <taxon>Rhodanobacteraceae</taxon>
        <taxon>Frateuria</taxon>
    </lineage>
</organism>
<evidence type="ECO:0000256" key="1">
    <source>
        <dbReference type="SAM" id="SignalP"/>
    </source>
</evidence>
<keyword evidence="1" id="KW-0732">Signal</keyword>
<dbReference type="GO" id="GO:0004180">
    <property type="term" value="F:carboxypeptidase activity"/>
    <property type="evidence" value="ECO:0007669"/>
    <property type="project" value="UniProtKB-KW"/>
</dbReference>
<proteinExistence type="predicted"/>
<evidence type="ECO:0000313" key="2">
    <source>
        <dbReference type="EMBL" id="SEJ50691.1"/>
    </source>
</evidence>
<dbReference type="Pfam" id="PF13620">
    <property type="entry name" value="CarboxypepD_reg"/>
    <property type="match status" value="1"/>
</dbReference>
<dbReference type="Proteomes" id="UP000199420">
    <property type="component" value="Unassembled WGS sequence"/>
</dbReference>
<dbReference type="STRING" id="529704.SAMN02927913_0033"/>
<sequence>MNEEKYFGVVARGRVLAVMAAAGLFAALGPTTARAQETGGAIFGWAPAGQTVTVKGVTSGTHRRTTVKDNGHYSVDRLPLGTYTVTLEKDGKAVDTRSNIGLKVGRGAEVDFGCPDDHCEKREG</sequence>
<dbReference type="SUPFAM" id="SSF49452">
    <property type="entry name" value="Starch-binding domain-like"/>
    <property type="match status" value="1"/>
</dbReference>
<feature type="signal peptide" evidence="1">
    <location>
        <begin position="1"/>
        <end position="35"/>
    </location>
</feature>
<dbReference type="InterPro" id="IPR013784">
    <property type="entry name" value="Carb-bd-like_fold"/>
</dbReference>
<keyword evidence="2" id="KW-0121">Carboxypeptidase</keyword>
<reference evidence="2 3" key="1">
    <citation type="submission" date="2016-10" db="EMBL/GenBank/DDBJ databases">
        <authorList>
            <person name="de Groot N.N."/>
        </authorList>
    </citation>
    <scope>NUCLEOTIDE SEQUENCE [LARGE SCALE GENOMIC DNA]</scope>
    <source>
        <strain evidence="2 3">DSM 26515</strain>
    </source>
</reference>
<keyword evidence="3" id="KW-1185">Reference proteome</keyword>
<keyword evidence="2" id="KW-0378">Hydrolase</keyword>
<dbReference type="AlphaFoldDB" id="A0A1H6ZB69"/>
<evidence type="ECO:0000313" key="3">
    <source>
        <dbReference type="Proteomes" id="UP000199420"/>
    </source>
</evidence>
<gene>
    <name evidence="2" type="ORF">SAMN04487997_0033</name>
</gene>
<dbReference type="GO" id="GO:0030246">
    <property type="term" value="F:carbohydrate binding"/>
    <property type="evidence" value="ECO:0007669"/>
    <property type="project" value="InterPro"/>
</dbReference>
<keyword evidence="2" id="KW-0645">Protease</keyword>
<name>A0A1H6ZB69_9GAMM</name>
<dbReference type="Gene3D" id="2.60.40.1120">
    <property type="entry name" value="Carboxypeptidase-like, regulatory domain"/>
    <property type="match status" value="1"/>
</dbReference>
<accession>A0A1H6ZB69</accession>
<feature type="chain" id="PRO_5011616665" evidence="1">
    <location>
        <begin position="36"/>
        <end position="124"/>
    </location>
</feature>